<dbReference type="Pfam" id="PF03917">
    <property type="entry name" value="GSH_synth_ATP"/>
    <property type="match status" value="1"/>
</dbReference>
<dbReference type="SUPFAM" id="SSF52440">
    <property type="entry name" value="PreATP-grasp domain"/>
    <property type="match status" value="1"/>
</dbReference>
<name>A0A9Q9AF48_9PEZI</name>
<dbReference type="Gene3D" id="3.30.1490.80">
    <property type="match status" value="1"/>
</dbReference>
<comment type="catalytic activity">
    <reaction evidence="9">
        <text>gamma-L-glutamyl-L-cysteine + glycine + ATP = glutathione + ADP + phosphate + H(+)</text>
        <dbReference type="Rhea" id="RHEA:13557"/>
        <dbReference type="ChEBI" id="CHEBI:15378"/>
        <dbReference type="ChEBI" id="CHEBI:30616"/>
        <dbReference type="ChEBI" id="CHEBI:43474"/>
        <dbReference type="ChEBI" id="CHEBI:57305"/>
        <dbReference type="ChEBI" id="CHEBI:57925"/>
        <dbReference type="ChEBI" id="CHEBI:58173"/>
        <dbReference type="ChEBI" id="CHEBI:456216"/>
        <dbReference type="EC" id="6.3.2.3"/>
    </reaction>
</comment>
<organism evidence="12 13">
    <name type="scientific">Septoria linicola</name>
    <dbReference type="NCBI Taxonomy" id="215465"/>
    <lineage>
        <taxon>Eukaryota</taxon>
        <taxon>Fungi</taxon>
        <taxon>Dikarya</taxon>
        <taxon>Ascomycota</taxon>
        <taxon>Pezizomycotina</taxon>
        <taxon>Dothideomycetes</taxon>
        <taxon>Dothideomycetidae</taxon>
        <taxon>Mycosphaerellales</taxon>
        <taxon>Mycosphaerellaceae</taxon>
        <taxon>Septoria</taxon>
    </lineage>
</organism>
<evidence type="ECO:0000259" key="11">
    <source>
        <dbReference type="Pfam" id="PF03199"/>
    </source>
</evidence>
<evidence type="ECO:0000256" key="7">
    <source>
        <dbReference type="ARBA" id="ARBA00022840"/>
    </source>
</evidence>
<comment type="similarity">
    <text evidence="2 9">Belongs to the eukaryotic GSH synthase family.</text>
</comment>
<evidence type="ECO:0000313" key="13">
    <source>
        <dbReference type="Proteomes" id="UP001056384"/>
    </source>
</evidence>
<evidence type="ECO:0000313" key="12">
    <source>
        <dbReference type="EMBL" id="USW48304.1"/>
    </source>
</evidence>
<dbReference type="EMBL" id="CP099418">
    <property type="protein sequence ID" value="USW48304.1"/>
    <property type="molecule type" value="Genomic_DNA"/>
</dbReference>
<dbReference type="Gene3D" id="3.30.1490.50">
    <property type="match status" value="1"/>
</dbReference>
<dbReference type="InterPro" id="IPR037013">
    <property type="entry name" value="GSH-S_sub-bd_sf"/>
</dbReference>
<dbReference type="InterPro" id="IPR014049">
    <property type="entry name" value="Glutathione_synthase_N_euk"/>
</dbReference>
<dbReference type="PIRSF" id="PIRSF001558">
    <property type="entry name" value="GSHase"/>
    <property type="match status" value="1"/>
</dbReference>
<proteinExistence type="inferred from homology"/>
<evidence type="ECO:0000256" key="10">
    <source>
        <dbReference type="PIRSR" id="PIRSR001558-1"/>
    </source>
</evidence>
<keyword evidence="3 9" id="KW-0436">Ligase</keyword>
<protein>
    <recommendedName>
        <fullName evidence="9">Glutathione synthetase</fullName>
        <shortName evidence="9">GSH-S</shortName>
        <ecNumber evidence="9">6.3.2.3</ecNumber>
    </recommendedName>
</protein>
<comment type="cofactor">
    <cofactor evidence="9">
        <name>Mg(2+)</name>
        <dbReference type="ChEBI" id="CHEBI:18420"/>
    </cofactor>
    <text evidence="9">Binds 1 Mg(2+) ion per subunit.</text>
</comment>
<dbReference type="OrthoDB" id="2020073at2759"/>
<evidence type="ECO:0000256" key="1">
    <source>
        <dbReference type="ARBA" id="ARBA00004965"/>
    </source>
</evidence>
<dbReference type="GO" id="GO:0004363">
    <property type="term" value="F:glutathione synthase activity"/>
    <property type="evidence" value="ECO:0007669"/>
    <property type="project" value="UniProtKB-UniRule"/>
</dbReference>
<feature type="binding site" evidence="10">
    <location>
        <begin position="384"/>
        <end position="393"/>
    </location>
    <ligand>
        <name>ATP</name>
        <dbReference type="ChEBI" id="CHEBI:30616"/>
    </ligand>
</feature>
<keyword evidence="5 9" id="KW-0479">Metal-binding</keyword>
<dbReference type="AlphaFoldDB" id="A0A9Q9AF48"/>
<evidence type="ECO:0000256" key="8">
    <source>
        <dbReference type="ARBA" id="ARBA00022842"/>
    </source>
</evidence>
<dbReference type="InterPro" id="IPR014042">
    <property type="entry name" value="Glutathione_synthase_a-hlx"/>
</dbReference>
<dbReference type="Gene3D" id="3.30.470.20">
    <property type="entry name" value="ATP-grasp fold, B domain"/>
    <property type="match status" value="1"/>
</dbReference>
<evidence type="ECO:0000256" key="6">
    <source>
        <dbReference type="ARBA" id="ARBA00022741"/>
    </source>
</evidence>
<dbReference type="Proteomes" id="UP001056384">
    <property type="component" value="Chromosome 1"/>
</dbReference>
<accession>A0A9Q9AF48</accession>
<feature type="binding site" evidence="10">
    <location>
        <position position="395"/>
    </location>
    <ligand>
        <name>ATP</name>
        <dbReference type="ChEBI" id="CHEBI:30616"/>
    </ligand>
</feature>
<dbReference type="Gene3D" id="1.10.1080.10">
    <property type="entry name" value="Glutathione Synthetase, Chain A, domain 3"/>
    <property type="match status" value="1"/>
</dbReference>
<feature type="binding site" evidence="10">
    <location>
        <position position="443"/>
    </location>
    <ligand>
        <name>ATP</name>
        <dbReference type="ChEBI" id="CHEBI:30616"/>
    </ligand>
</feature>
<feature type="binding site" evidence="10">
    <location>
        <position position="476"/>
    </location>
    <ligand>
        <name>ATP</name>
        <dbReference type="ChEBI" id="CHEBI:30616"/>
    </ligand>
</feature>
<dbReference type="InterPro" id="IPR005615">
    <property type="entry name" value="Glutathione_synthase"/>
</dbReference>
<evidence type="ECO:0000256" key="4">
    <source>
        <dbReference type="ARBA" id="ARBA00022684"/>
    </source>
</evidence>
<keyword evidence="13" id="KW-1185">Reference proteome</keyword>
<dbReference type="InterPro" id="IPR014709">
    <property type="entry name" value="Glutathione_synthase_C_euk"/>
</dbReference>
<evidence type="ECO:0000256" key="3">
    <source>
        <dbReference type="ARBA" id="ARBA00022598"/>
    </source>
</evidence>
<dbReference type="InterPro" id="IPR016185">
    <property type="entry name" value="PreATP-grasp_dom_sf"/>
</dbReference>
<feature type="domain" description="Glutathione synthase substrate-binding" evidence="11">
    <location>
        <begin position="235"/>
        <end position="338"/>
    </location>
</feature>
<dbReference type="InterPro" id="IPR004887">
    <property type="entry name" value="GSH_synth_subst-bd"/>
</dbReference>
<evidence type="ECO:0000256" key="9">
    <source>
        <dbReference type="PIRNR" id="PIRNR001558"/>
    </source>
</evidence>
<keyword evidence="6 9" id="KW-0547">Nucleotide-binding</keyword>
<evidence type="ECO:0000256" key="2">
    <source>
        <dbReference type="ARBA" id="ARBA00010385"/>
    </source>
</evidence>
<sequence length="502" mass="56907">MTGDDVKDRVREIHDYRLTHGMLLKHVERHNDYLSTWDRLSRHISKQSAKHKQAPITSSTRPLAVSVLPTAFPRNHFEHARDLQTCFNELYIRLANNHTWLSEVRSPLLKHDAFLASLSRIYENVRSHGRRQNVVCGIFRSDYMLDAAQSCLKQVETNVFSASGFAHAQNVAKMHRHLRRAFDGHADPPENNNGNGIADMLAEADSIYRRQANQILGEVAAGLSETSHSAKLRKTCILMIVQPQNFNIADERPIEYALWDRGVSCYRCEWRDISSRTHLLDDGTLVFRPPTPQEPLEVSVVYYRAGYEAHEYDSRGSEARTTLEMSNAIKCPDIATHLTTCKTVQQALTRPRTLERFLPHDKVQMVRETFVEMHTFDIADCVLKANDDGGGHNVYRTDIPAFLAATAEEKWCTFTLMKLIRPPQSSGVLMTPDDIYRGTVVSELGVLGTCIWERKPNAEDLEVLRNDCAGWTLKTKPSNVDGMMLVKGLGAMDCPSLQQSFD</sequence>
<dbReference type="GO" id="GO:0043295">
    <property type="term" value="F:glutathione binding"/>
    <property type="evidence" value="ECO:0007669"/>
    <property type="project" value="UniProtKB-UniRule"/>
</dbReference>
<dbReference type="EC" id="6.3.2.3" evidence="9"/>
<dbReference type="GO" id="GO:0005829">
    <property type="term" value="C:cytosol"/>
    <property type="evidence" value="ECO:0007669"/>
    <property type="project" value="TreeGrafter"/>
</dbReference>
<reference evidence="12" key="1">
    <citation type="submission" date="2022-06" db="EMBL/GenBank/DDBJ databases">
        <title>Complete genome sequences of two strains of the flax pathogen Septoria linicola.</title>
        <authorList>
            <person name="Lapalu N."/>
            <person name="Simon A."/>
            <person name="Demenou B."/>
            <person name="Paumier D."/>
            <person name="Guillot M.-P."/>
            <person name="Gout L."/>
            <person name="Valade R."/>
        </authorList>
    </citation>
    <scope>NUCLEOTIDE SEQUENCE</scope>
    <source>
        <strain evidence="12">SE15195</strain>
    </source>
</reference>
<gene>
    <name evidence="12" type="ORF">Slin15195_G016230</name>
</gene>
<dbReference type="PANTHER" id="PTHR11130">
    <property type="entry name" value="GLUTATHIONE SYNTHETASE"/>
    <property type="match status" value="1"/>
</dbReference>
<dbReference type="Pfam" id="PF03199">
    <property type="entry name" value="GSH_synthase"/>
    <property type="match status" value="1"/>
</dbReference>
<evidence type="ECO:0000256" key="5">
    <source>
        <dbReference type="ARBA" id="ARBA00022723"/>
    </source>
</evidence>
<feature type="binding site" evidence="10">
    <location>
        <begin position="417"/>
        <end position="420"/>
    </location>
    <ligand>
        <name>ATP</name>
        <dbReference type="ChEBI" id="CHEBI:30616"/>
    </ligand>
</feature>
<feature type="binding site" evidence="10">
    <location>
        <position position="342"/>
    </location>
    <ligand>
        <name>ATP</name>
        <dbReference type="ChEBI" id="CHEBI:30616"/>
    </ligand>
</feature>
<dbReference type="PANTHER" id="PTHR11130:SF0">
    <property type="entry name" value="GLUTATHIONE SYNTHETASE"/>
    <property type="match status" value="1"/>
</dbReference>
<keyword evidence="7 9" id="KW-0067">ATP-binding</keyword>
<keyword evidence="4 9" id="KW-0317">Glutathione biosynthesis</keyword>
<keyword evidence="8 9" id="KW-0460">Magnesium</keyword>
<dbReference type="SUPFAM" id="SSF56059">
    <property type="entry name" value="Glutathione synthetase ATP-binding domain-like"/>
    <property type="match status" value="1"/>
</dbReference>
<dbReference type="GO" id="GO:0000287">
    <property type="term" value="F:magnesium ion binding"/>
    <property type="evidence" value="ECO:0007669"/>
    <property type="project" value="UniProtKB-UniRule"/>
</dbReference>
<dbReference type="Gene3D" id="3.40.50.1760">
    <property type="entry name" value="Glutathione synthase, substrate-binding domain superfamily, eukaryotic"/>
    <property type="match status" value="1"/>
</dbReference>
<comment type="pathway">
    <text evidence="1 9">Sulfur metabolism; glutathione biosynthesis; glutathione from L-cysteine and L-glutamate: step 2/2.</text>
</comment>
<dbReference type="GO" id="GO:0005524">
    <property type="term" value="F:ATP binding"/>
    <property type="evidence" value="ECO:0007669"/>
    <property type="project" value="UniProtKB-UniRule"/>
</dbReference>